<protein>
    <submittedName>
        <fullName evidence="1">Uncharacterized protein</fullName>
    </submittedName>
</protein>
<evidence type="ECO:0000313" key="1">
    <source>
        <dbReference type="EMBL" id="SCG34708.1"/>
    </source>
</evidence>
<dbReference type="OrthoDB" id="3366141at2"/>
<dbReference type="STRING" id="745366.GA0070213_101267"/>
<organism evidence="1 2">
    <name type="scientific">Micromonospora humi</name>
    <dbReference type="NCBI Taxonomy" id="745366"/>
    <lineage>
        <taxon>Bacteria</taxon>
        <taxon>Bacillati</taxon>
        <taxon>Actinomycetota</taxon>
        <taxon>Actinomycetes</taxon>
        <taxon>Micromonosporales</taxon>
        <taxon>Micromonosporaceae</taxon>
        <taxon>Micromonospora</taxon>
    </lineage>
</organism>
<dbReference type="AlphaFoldDB" id="A0A1C5GLL9"/>
<dbReference type="Proteomes" id="UP000199360">
    <property type="component" value="Unassembled WGS sequence"/>
</dbReference>
<dbReference type="EMBL" id="FMDM01000001">
    <property type="protein sequence ID" value="SCG34708.1"/>
    <property type="molecule type" value="Genomic_DNA"/>
</dbReference>
<evidence type="ECO:0000313" key="2">
    <source>
        <dbReference type="Proteomes" id="UP000199360"/>
    </source>
</evidence>
<accession>A0A1C5GLL9</accession>
<gene>
    <name evidence="1" type="ORF">GA0070213_101267</name>
</gene>
<sequence length="181" mass="19666">MGVEARRAAGRTVEFLRSLAQRRYDRVWTPDFLRRAPDVQGFAVFHRGGLALVHVTSTPGDPTRCLVRAACAAGADVTDVAEATVWADIRNQLTDAGRYRCVVTADRHACHVVFTRDVRTPPMADPTAPDAMVALDLLDGALATCVHNAAADFRDLSAYLAARPLEATEADVRTLFDCAWG</sequence>
<name>A0A1C5GLL9_9ACTN</name>
<proteinExistence type="predicted"/>
<keyword evidence="2" id="KW-1185">Reference proteome</keyword>
<reference evidence="2" key="1">
    <citation type="submission" date="2016-06" db="EMBL/GenBank/DDBJ databases">
        <authorList>
            <person name="Varghese N."/>
            <person name="Submissions Spin"/>
        </authorList>
    </citation>
    <scope>NUCLEOTIDE SEQUENCE [LARGE SCALE GENOMIC DNA]</scope>
    <source>
        <strain evidence="2">DSM 45647</strain>
    </source>
</reference>
<dbReference type="RefSeq" id="WP_091055785.1">
    <property type="nucleotide sequence ID" value="NZ_FMDM01000001.1"/>
</dbReference>